<evidence type="ECO:0000256" key="7">
    <source>
        <dbReference type="ARBA" id="ARBA00022840"/>
    </source>
</evidence>
<keyword evidence="9" id="KW-0665">Pyrimidine biosynthesis</keyword>
<dbReference type="InterPro" id="IPR050472">
    <property type="entry name" value="Anth_synth/Amidotransfase"/>
</dbReference>
<dbReference type="Pfam" id="PF00117">
    <property type="entry name" value="GATase"/>
    <property type="match status" value="1"/>
</dbReference>
<dbReference type="PRINTS" id="PR00099">
    <property type="entry name" value="CPSGATASE"/>
</dbReference>
<dbReference type="PROSITE" id="PS51273">
    <property type="entry name" value="GATASE_TYPE_1"/>
    <property type="match status" value="1"/>
</dbReference>
<dbReference type="GO" id="GO:0006221">
    <property type="term" value="P:pyrimidine nucleotide biosynthetic process"/>
    <property type="evidence" value="ECO:0007669"/>
    <property type="project" value="UniProtKB-KW"/>
</dbReference>
<dbReference type="InterPro" id="IPR006274">
    <property type="entry name" value="CarbamoylP_synth_ssu"/>
</dbReference>
<dbReference type="NCBIfam" id="TIGR01368">
    <property type="entry name" value="CPSaseIIsmall"/>
    <property type="match status" value="1"/>
</dbReference>
<dbReference type="AlphaFoldDB" id="A0A382CTW7"/>
<dbReference type="InterPro" id="IPR017926">
    <property type="entry name" value="GATASE"/>
</dbReference>
<evidence type="ECO:0000259" key="13">
    <source>
        <dbReference type="SMART" id="SM01097"/>
    </source>
</evidence>
<feature type="domain" description="Carbamoyl-phosphate synthase small subunit N-terminal" evidence="13">
    <location>
        <begin position="14"/>
        <end position="144"/>
    </location>
</feature>
<gene>
    <name evidence="14" type="ORF">METZ01_LOCUS182126</name>
</gene>
<dbReference type="GO" id="GO:0006541">
    <property type="term" value="P:glutamine metabolic process"/>
    <property type="evidence" value="ECO:0007669"/>
    <property type="project" value="InterPro"/>
</dbReference>
<dbReference type="PANTHER" id="PTHR43418">
    <property type="entry name" value="MULTIFUNCTIONAL TRYPTOPHAN BIOSYNTHESIS PROTEIN-RELATED"/>
    <property type="match status" value="1"/>
</dbReference>
<protein>
    <recommendedName>
        <fullName evidence="4">carbamoyl-phosphate synthase (glutamine-hydrolyzing)</fullName>
        <ecNumber evidence="4">6.3.5.5</ecNumber>
    </recommendedName>
    <alternativeName>
        <fullName evidence="10">Arginine-specific carbamoyl phosphate synthetase, glutamine chain</fullName>
    </alternativeName>
</protein>
<organism evidence="14">
    <name type="scientific">marine metagenome</name>
    <dbReference type="NCBI Taxonomy" id="408172"/>
    <lineage>
        <taxon>unclassified sequences</taxon>
        <taxon>metagenomes</taxon>
        <taxon>ecological metagenomes</taxon>
    </lineage>
</organism>
<evidence type="ECO:0000256" key="5">
    <source>
        <dbReference type="ARBA" id="ARBA00022598"/>
    </source>
</evidence>
<evidence type="ECO:0000256" key="4">
    <source>
        <dbReference type="ARBA" id="ARBA00012738"/>
    </source>
</evidence>
<dbReference type="PANTHER" id="PTHR43418:SF7">
    <property type="entry name" value="CARBAMOYL-PHOSPHATE SYNTHASE SMALL CHAIN"/>
    <property type="match status" value="1"/>
</dbReference>
<evidence type="ECO:0000256" key="11">
    <source>
        <dbReference type="ARBA" id="ARBA00048816"/>
    </source>
</evidence>
<keyword evidence="8" id="KW-0315">Glutamine amidotransferase</keyword>
<dbReference type="SUPFAM" id="SSF52021">
    <property type="entry name" value="Carbamoyl phosphate synthetase, small subunit N-terminal domain"/>
    <property type="match status" value="1"/>
</dbReference>
<keyword evidence="5" id="KW-0436">Ligase</keyword>
<comment type="pathway">
    <text evidence="1">Pyrimidine metabolism; UMP biosynthesis via de novo pathway; (S)-dihydroorotate from bicarbonate: step 1/3.</text>
</comment>
<comment type="catalytic activity">
    <reaction evidence="12">
        <text>L-glutamine + H2O = L-glutamate + NH4(+)</text>
        <dbReference type="Rhea" id="RHEA:15889"/>
        <dbReference type="ChEBI" id="CHEBI:15377"/>
        <dbReference type="ChEBI" id="CHEBI:28938"/>
        <dbReference type="ChEBI" id="CHEBI:29985"/>
        <dbReference type="ChEBI" id="CHEBI:58359"/>
    </reaction>
</comment>
<evidence type="ECO:0000256" key="6">
    <source>
        <dbReference type="ARBA" id="ARBA00022741"/>
    </source>
</evidence>
<proteinExistence type="inferred from homology"/>
<comment type="similarity">
    <text evidence="3">Belongs to the CarA family.</text>
</comment>
<dbReference type="PRINTS" id="PR00096">
    <property type="entry name" value="GATASE"/>
</dbReference>
<dbReference type="HAMAP" id="MF_01209">
    <property type="entry name" value="CPSase_S_chain"/>
    <property type="match status" value="1"/>
</dbReference>
<dbReference type="InterPro" id="IPR035686">
    <property type="entry name" value="CPSase_GATase1"/>
</dbReference>
<dbReference type="InterPro" id="IPR002474">
    <property type="entry name" value="CarbamoylP_synth_ssu_N"/>
</dbReference>
<dbReference type="Gene3D" id="3.50.30.20">
    <property type="entry name" value="Carbamoyl-phosphate synthase small subunit, N-terminal domain"/>
    <property type="match status" value="1"/>
</dbReference>
<evidence type="ECO:0000256" key="8">
    <source>
        <dbReference type="ARBA" id="ARBA00022962"/>
    </source>
</evidence>
<dbReference type="FunFam" id="3.50.30.20:FF:000001">
    <property type="entry name" value="Carbamoyl-phosphate synthase small chain"/>
    <property type="match status" value="1"/>
</dbReference>
<evidence type="ECO:0000256" key="12">
    <source>
        <dbReference type="ARBA" id="ARBA00049285"/>
    </source>
</evidence>
<dbReference type="NCBIfam" id="NF009475">
    <property type="entry name" value="PRK12838.1"/>
    <property type="match status" value="1"/>
</dbReference>
<dbReference type="InterPro" id="IPR036480">
    <property type="entry name" value="CarbP_synth_ssu_N_sf"/>
</dbReference>
<evidence type="ECO:0000256" key="3">
    <source>
        <dbReference type="ARBA" id="ARBA00007800"/>
    </source>
</evidence>
<dbReference type="Pfam" id="PF00988">
    <property type="entry name" value="CPSase_sm_chain"/>
    <property type="match status" value="1"/>
</dbReference>
<evidence type="ECO:0000256" key="10">
    <source>
        <dbReference type="ARBA" id="ARBA00044340"/>
    </source>
</evidence>
<keyword evidence="6" id="KW-0547">Nucleotide-binding</keyword>
<dbReference type="PRINTS" id="PR00097">
    <property type="entry name" value="ANTSNTHASEII"/>
</dbReference>
<dbReference type="SUPFAM" id="SSF52317">
    <property type="entry name" value="Class I glutamine amidotransferase-like"/>
    <property type="match status" value="1"/>
</dbReference>
<dbReference type="SMART" id="SM01097">
    <property type="entry name" value="CPSase_sm_chain"/>
    <property type="match status" value="1"/>
</dbReference>
<reference evidence="14" key="1">
    <citation type="submission" date="2018-05" db="EMBL/GenBank/DDBJ databases">
        <authorList>
            <person name="Lanie J.A."/>
            <person name="Ng W.-L."/>
            <person name="Kazmierczak K.M."/>
            <person name="Andrzejewski T.M."/>
            <person name="Davidsen T.M."/>
            <person name="Wayne K.J."/>
            <person name="Tettelin H."/>
            <person name="Glass J.I."/>
            <person name="Rusch D."/>
            <person name="Podicherti R."/>
            <person name="Tsui H.-C.T."/>
            <person name="Winkler M.E."/>
        </authorList>
    </citation>
    <scope>NUCLEOTIDE SEQUENCE</scope>
</reference>
<dbReference type="GO" id="GO:0005524">
    <property type="term" value="F:ATP binding"/>
    <property type="evidence" value="ECO:0007669"/>
    <property type="project" value="UniProtKB-KW"/>
</dbReference>
<dbReference type="Gene3D" id="3.40.50.880">
    <property type="match status" value="1"/>
</dbReference>
<dbReference type="GO" id="GO:0004088">
    <property type="term" value="F:carbamoyl-phosphate synthase (glutamine-hydrolyzing) activity"/>
    <property type="evidence" value="ECO:0007669"/>
    <property type="project" value="UniProtKB-EC"/>
</dbReference>
<dbReference type="InterPro" id="IPR029062">
    <property type="entry name" value="Class_I_gatase-like"/>
</dbReference>
<evidence type="ECO:0000313" key="14">
    <source>
        <dbReference type="EMBL" id="SVB29272.1"/>
    </source>
</evidence>
<evidence type="ECO:0000256" key="9">
    <source>
        <dbReference type="ARBA" id="ARBA00022975"/>
    </source>
</evidence>
<accession>A0A382CTW7</accession>
<comment type="catalytic activity">
    <reaction evidence="11">
        <text>hydrogencarbonate + L-glutamine + 2 ATP + H2O = carbamoyl phosphate + L-glutamate + 2 ADP + phosphate + 2 H(+)</text>
        <dbReference type="Rhea" id="RHEA:18633"/>
        <dbReference type="ChEBI" id="CHEBI:15377"/>
        <dbReference type="ChEBI" id="CHEBI:15378"/>
        <dbReference type="ChEBI" id="CHEBI:17544"/>
        <dbReference type="ChEBI" id="CHEBI:29985"/>
        <dbReference type="ChEBI" id="CHEBI:30616"/>
        <dbReference type="ChEBI" id="CHEBI:43474"/>
        <dbReference type="ChEBI" id="CHEBI:58228"/>
        <dbReference type="ChEBI" id="CHEBI:58359"/>
        <dbReference type="ChEBI" id="CHEBI:456216"/>
        <dbReference type="EC" id="6.3.5.5"/>
    </reaction>
</comment>
<dbReference type="EMBL" id="UINC01035989">
    <property type="protein sequence ID" value="SVB29272.1"/>
    <property type="molecule type" value="Genomic_DNA"/>
</dbReference>
<dbReference type="GO" id="GO:0006207">
    <property type="term" value="P:'de novo' pyrimidine nucleobase biosynthetic process"/>
    <property type="evidence" value="ECO:0007669"/>
    <property type="project" value="InterPro"/>
</dbReference>
<sequence length="374" mass="40985">MPQTFPALNLGGTADGLLVLSNGRFFRGKLRGAPVEATGEVIFNTSMTGYQEILTDPSYAGQIVTMTYPHIGNYGINPDDMESKTIHASALVVRELSQLSSNWRATQTLEEWLIEKRIPVLEGVDTRSLVKAIRSEGECSGLLVPSDSSHTLDVLREEAMGLPSMVGQNLARQVSARESYFWASEEDIEPLLVIAYDFGIKYNILRSMNSLGMNVTVVPWNTSSEEILEMNPAGVFLSNGPGDPAVVEEAIFAVQNLLGKLPIFGICLGHQILSLALGCSTYKLGCGHHGSNHPVVDYATEKIEITSHNHGFSVDENSLPKNVRVTHRSLYDQTVEGIESLDHPAYSVQYHPEAAPGPRDASYLFGRFLEMMKS</sequence>
<dbReference type="CDD" id="cd01744">
    <property type="entry name" value="GATase1_CPSase"/>
    <property type="match status" value="1"/>
</dbReference>
<keyword evidence="7" id="KW-0067">ATP-binding</keyword>
<evidence type="ECO:0000256" key="2">
    <source>
        <dbReference type="ARBA" id="ARBA00005077"/>
    </source>
</evidence>
<name>A0A382CTW7_9ZZZZ</name>
<comment type="pathway">
    <text evidence="2">Amino-acid biosynthesis; L-arginine biosynthesis; carbamoyl phosphate from bicarbonate: step 1/1.</text>
</comment>
<dbReference type="EC" id="6.3.5.5" evidence="4"/>
<evidence type="ECO:0000256" key="1">
    <source>
        <dbReference type="ARBA" id="ARBA00004812"/>
    </source>
</evidence>